<gene>
    <name evidence="1" type="ORF">SXIM_51980</name>
</gene>
<sequence length="54" mass="5990">MTDTPRDHSASRARRPTCPRLARELLLVAPDHEDLTLGRLHTLTDTGRPGATRS</sequence>
<dbReference type="Gene3D" id="6.10.250.1500">
    <property type="match status" value="1"/>
</dbReference>
<organism evidence="1 2">
    <name type="scientific">Streptomyces xiamenensis</name>
    <dbReference type="NCBI Taxonomy" id="408015"/>
    <lineage>
        <taxon>Bacteria</taxon>
        <taxon>Bacillati</taxon>
        <taxon>Actinomycetota</taxon>
        <taxon>Actinomycetes</taxon>
        <taxon>Kitasatosporales</taxon>
        <taxon>Streptomycetaceae</taxon>
        <taxon>Streptomyces</taxon>
    </lineage>
</organism>
<protein>
    <submittedName>
        <fullName evidence="1">Monoamine oxidase</fullName>
    </submittedName>
</protein>
<dbReference type="RefSeq" id="WP_376047359.1">
    <property type="nucleotide sequence ID" value="NZ_JBHJWI010000003.1"/>
</dbReference>
<dbReference type="AlphaFoldDB" id="A0A0F7G230"/>
<proteinExistence type="predicted"/>
<evidence type="ECO:0000313" key="2">
    <source>
        <dbReference type="Proteomes" id="UP000034034"/>
    </source>
</evidence>
<keyword evidence="2" id="KW-1185">Reference proteome</keyword>
<dbReference type="KEGG" id="sxi:SXIM_51980"/>
<dbReference type="PATRIC" id="fig|408015.6.peg.5261"/>
<dbReference type="EMBL" id="CP009922">
    <property type="protein sequence ID" value="AKG46582.1"/>
    <property type="molecule type" value="Genomic_DNA"/>
</dbReference>
<dbReference type="HOGENOM" id="CLU_3048684_0_0_11"/>
<name>A0A0F7G230_9ACTN</name>
<dbReference type="Proteomes" id="UP000034034">
    <property type="component" value="Chromosome"/>
</dbReference>
<reference evidence="1" key="1">
    <citation type="submission" date="2019-08" db="EMBL/GenBank/DDBJ databases">
        <title>Complete genome sequence of a mangrove-derived Streptomyces xiamenensis.</title>
        <authorList>
            <person name="Xu J."/>
        </authorList>
    </citation>
    <scope>NUCLEOTIDE SEQUENCE</scope>
    <source>
        <strain evidence="1">318</strain>
    </source>
</reference>
<accession>A0A0F7G230</accession>
<evidence type="ECO:0000313" key="1">
    <source>
        <dbReference type="EMBL" id="AKG46582.1"/>
    </source>
</evidence>